<dbReference type="Pfam" id="PF21010">
    <property type="entry name" value="HA2_C"/>
    <property type="match status" value="1"/>
</dbReference>
<dbReference type="Pfam" id="PF00270">
    <property type="entry name" value="DEAD"/>
    <property type="match status" value="1"/>
</dbReference>
<keyword evidence="3 7" id="KW-0347">Helicase</keyword>
<dbReference type="GO" id="GO:0009235">
    <property type="term" value="P:cobalamin metabolic process"/>
    <property type="evidence" value="ECO:0007669"/>
    <property type="project" value="InterPro"/>
</dbReference>
<dbReference type="FunFam" id="3.40.50.300:FF:000540">
    <property type="entry name" value="probable ATP-dependent RNA helicase DHX34"/>
    <property type="match status" value="1"/>
</dbReference>
<dbReference type="SMART" id="SM00490">
    <property type="entry name" value="HELICc"/>
    <property type="match status" value="1"/>
</dbReference>
<evidence type="ECO:0000256" key="4">
    <source>
        <dbReference type="ARBA" id="ARBA00022840"/>
    </source>
</evidence>
<dbReference type="EMBL" id="VUJU01001189">
    <property type="protein sequence ID" value="KAF0766457.1"/>
    <property type="molecule type" value="Genomic_DNA"/>
</dbReference>
<dbReference type="InterPro" id="IPR007502">
    <property type="entry name" value="Helicase-assoc_dom"/>
</dbReference>
<keyword evidence="4" id="KW-0067">ATP-binding</keyword>
<dbReference type="PROSITE" id="PS51192">
    <property type="entry name" value="HELICASE_ATP_BIND_1"/>
    <property type="match status" value="1"/>
</dbReference>
<name>A0A6G0Z787_APHCR</name>
<keyword evidence="1" id="KW-0547">Nucleotide-binding</keyword>
<evidence type="ECO:0000256" key="1">
    <source>
        <dbReference type="ARBA" id="ARBA00022741"/>
    </source>
</evidence>
<dbReference type="GO" id="GO:0005524">
    <property type="term" value="F:ATP binding"/>
    <property type="evidence" value="ECO:0007669"/>
    <property type="project" value="UniProtKB-KW"/>
</dbReference>
<evidence type="ECO:0000259" key="6">
    <source>
        <dbReference type="PROSITE" id="PS51194"/>
    </source>
</evidence>
<dbReference type="AlphaFoldDB" id="A0A6G0Z787"/>
<evidence type="ECO:0000259" key="5">
    <source>
        <dbReference type="PROSITE" id="PS51192"/>
    </source>
</evidence>
<feature type="domain" description="Helicase C-terminal" evidence="6">
    <location>
        <begin position="611"/>
        <end position="779"/>
    </location>
</feature>
<dbReference type="InterPro" id="IPR014001">
    <property type="entry name" value="Helicase_ATP-bd"/>
</dbReference>
<dbReference type="PROSITE" id="PS51194">
    <property type="entry name" value="HELICASE_CTER"/>
    <property type="match status" value="1"/>
</dbReference>
<dbReference type="PANTHER" id="PTHR18934">
    <property type="entry name" value="ATP-DEPENDENT RNA HELICASE"/>
    <property type="match status" value="1"/>
</dbReference>
<accession>A0A6G0Z787</accession>
<dbReference type="SMART" id="SM00847">
    <property type="entry name" value="HA2"/>
    <property type="match status" value="1"/>
</dbReference>
<dbReference type="InterPro" id="IPR027417">
    <property type="entry name" value="P-loop_NTPase"/>
</dbReference>
<dbReference type="InterPro" id="IPR019362">
    <property type="entry name" value="MMADHC"/>
</dbReference>
<dbReference type="InterPro" id="IPR011545">
    <property type="entry name" value="DEAD/DEAH_box_helicase_dom"/>
</dbReference>
<dbReference type="GO" id="GO:0004386">
    <property type="term" value="F:helicase activity"/>
    <property type="evidence" value="ECO:0007669"/>
    <property type="project" value="UniProtKB-KW"/>
</dbReference>
<dbReference type="GO" id="GO:0016787">
    <property type="term" value="F:hydrolase activity"/>
    <property type="evidence" value="ECO:0007669"/>
    <property type="project" value="UniProtKB-KW"/>
</dbReference>
<dbReference type="FunFam" id="3.40.50.300:FF:000725">
    <property type="entry name" value="probable ATP-dependent RNA helicase DHX34"/>
    <property type="match status" value="1"/>
</dbReference>
<dbReference type="Gene3D" id="3.40.50.300">
    <property type="entry name" value="P-loop containing nucleotide triphosphate hydrolases"/>
    <property type="match status" value="2"/>
</dbReference>
<evidence type="ECO:0000313" key="8">
    <source>
        <dbReference type="Proteomes" id="UP000478052"/>
    </source>
</evidence>
<dbReference type="SMART" id="SM00487">
    <property type="entry name" value="DEXDc"/>
    <property type="match status" value="1"/>
</dbReference>
<proteinExistence type="predicted"/>
<dbReference type="PANTHER" id="PTHR18934:SF221">
    <property type="entry name" value="ATP-DEPENDENT RNA HELICASE DHX34-RELATED"/>
    <property type="match status" value="1"/>
</dbReference>
<keyword evidence="8" id="KW-1185">Reference proteome</keyword>
<dbReference type="Pfam" id="PF00271">
    <property type="entry name" value="Helicase_C"/>
    <property type="match status" value="1"/>
</dbReference>
<dbReference type="CDD" id="cd18791">
    <property type="entry name" value="SF2_C_RHA"/>
    <property type="match status" value="1"/>
</dbReference>
<dbReference type="InterPro" id="IPR001650">
    <property type="entry name" value="Helicase_C-like"/>
</dbReference>
<reference evidence="7 8" key="1">
    <citation type="submission" date="2019-08" db="EMBL/GenBank/DDBJ databases">
        <title>Whole genome of Aphis craccivora.</title>
        <authorList>
            <person name="Voronova N.V."/>
            <person name="Shulinski R.S."/>
            <person name="Bandarenka Y.V."/>
            <person name="Zhorov D.G."/>
            <person name="Warner D."/>
        </authorList>
    </citation>
    <scope>NUCLEOTIDE SEQUENCE [LARGE SCALE GENOMIC DNA]</scope>
    <source>
        <strain evidence="7">180601</strain>
        <tissue evidence="7">Whole Body</tissue>
    </source>
</reference>
<dbReference type="Proteomes" id="UP000478052">
    <property type="component" value="Unassembled WGS sequence"/>
</dbReference>
<dbReference type="SUPFAM" id="SSF52540">
    <property type="entry name" value="P-loop containing nucleoside triphosphate hydrolases"/>
    <property type="match status" value="1"/>
</dbReference>
<comment type="caution">
    <text evidence="7">The sequence shown here is derived from an EMBL/GenBank/DDBJ whole genome shotgun (WGS) entry which is preliminary data.</text>
</comment>
<evidence type="ECO:0000313" key="7">
    <source>
        <dbReference type="EMBL" id="KAF0766457.1"/>
    </source>
</evidence>
<dbReference type="OrthoDB" id="3363059at2759"/>
<dbReference type="GO" id="GO:0003723">
    <property type="term" value="F:RNA binding"/>
    <property type="evidence" value="ECO:0007669"/>
    <property type="project" value="TreeGrafter"/>
</dbReference>
<dbReference type="Pfam" id="PF10229">
    <property type="entry name" value="MMADHC"/>
    <property type="match status" value="1"/>
</dbReference>
<gene>
    <name evidence="7" type="ORF">FWK35_00015995</name>
</gene>
<keyword evidence="2" id="KW-0378">Hydrolase</keyword>
<sequence>MLQSCLKMKSSHNAKQIVYVLAHRAYSRKSRRDREIRGEELLEQEDELVMKIEDSEFRTNPNWQLLPRHKDSQFKLPNNVGIAPEDCIITTRLNYYTQDCPILLKSEITEKFNVPHLKNFSLCMITINLKQTSNTNMSNLTKQYLHAAFGISDRLQNAGYWADFIHPYTGLPAINPGVNVDFSTLELPYKHTVYQVNTRRKCKVIVEKISPNTIGNLFTNALPSKTDVVEDILDEVTYLINLRKMYREKRRNSNDGNSNPKHQKTKRPFTFLDYKRILEKVFFNEDLVEDINDVWLFVKKFESFTMKKPTSDNSVVANLSSNPLKLPEVFDKMHLINLKMNYSDDELASRLPTYDQEEAYEKRPLTKEDISKFRQLVLMYMDFKQKEKFNKLRKLRETQQNLPVYQFKDEIIEAVKNHRVVIIAGDTGCGKSTQIPQYLSNAGFKRIACTQPRRIACISLSKRVAYESLSIHNNDVGYQIRFEKTVNKDTKILFLTEGLLLRQVCGEDLLSQYDVIVLDEIHERHLHGDFLLGVMKCLLHQRSDVKLVLMSATINVDLFSKYFSPLAKLIQVPGRLYPIKLEYHPIISEMKVLGKKSERFDPSPFIKVMHMIDKKYPKHERGDVLMFLSGMAEITAVVDAARVYCEKNDTWIILPLHSSMSLGEQDKVFDYAPEGTRKCIVSTNIAETSITIDGIRFVVDSGKVKEMSYDSTSKVQRLKEFWVSKASADQRKGRAGRTGPGVCYRLYSEDEFDAMADYSTPELQKVPLDALLLQMVAMGLPNARLFPFIEPPQSENIENAIESLKQHFDILTIVVAIYKSGALTKEERLTPIGKMLSQLPVDIPLGKMLIMGSLFDQLEPVLSLACVLSVQTPFTNKAYKDTECERARMDLESDHGDPIILLNAFKQWLELKSDGQNTNTRQWCKRRGFEEQRFYEMTKLRRQFKDLLDECGLVKNEEKNMDDMTSAERALRHGELKLLRDMKKTHKEEDSRKRKVLKKDMWEIEDNLDAEDDSVDIRDIDFRLRHNQRQVKQLLKGSTAISYKDLMMLKIILSSGLYPHIAISDEFNSLKTTKEHLFHTEGKPFVSLHPMSYFGNHSDVLQLTESEIIYVPEFKGKNAS</sequence>
<feature type="domain" description="Helicase ATP-binding" evidence="5">
    <location>
        <begin position="412"/>
        <end position="572"/>
    </location>
</feature>
<organism evidence="7 8">
    <name type="scientific">Aphis craccivora</name>
    <name type="common">Cowpea aphid</name>
    <dbReference type="NCBI Taxonomy" id="307492"/>
    <lineage>
        <taxon>Eukaryota</taxon>
        <taxon>Metazoa</taxon>
        <taxon>Ecdysozoa</taxon>
        <taxon>Arthropoda</taxon>
        <taxon>Hexapoda</taxon>
        <taxon>Insecta</taxon>
        <taxon>Pterygota</taxon>
        <taxon>Neoptera</taxon>
        <taxon>Paraneoptera</taxon>
        <taxon>Hemiptera</taxon>
        <taxon>Sternorrhyncha</taxon>
        <taxon>Aphidomorpha</taxon>
        <taxon>Aphidoidea</taxon>
        <taxon>Aphididae</taxon>
        <taxon>Aphidini</taxon>
        <taxon>Aphis</taxon>
        <taxon>Aphis</taxon>
    </lineage>
</organism>
<evidence type="ECO:0000256" key="2">
    <source>
        <dbReference type="ARBA" id="ARBA00022801"/>
    </source>
</evidence>
<protein>
    <submittedName>
        <fullName evidence="7">Putative ATP-dependent RNA helicase DHX34</fullName>
    </submittedName>
</protein>
<evidence type="ECO:0000256" key="3">
    <source>
        <dbReference type="ARBA" id="ARBA00022806"/>
    </source>
</evidence>
<dbReference type="Gene3D" id="1.20.120.1080">
    <property type="match status" value="1"/>
</dbReference>